<evidence type="ECO:0000313" key="2">
    <source>
        <dbReference type="Proteomes" id="UP000260273"/>
    </source>
</evidence>
<gene>
    <name evidence="1" type="primary">76</name>
    <name evidence="1" type="ORF">SEA_PLEAKLEY_76</name>
</gene>
<dbReference type="GeneID" id="65115134"/>
<organism evidence="1 2">
    <name type="scientific">Gordonia phage Pleakley</name>
    <dbReference type="NCBI Taxonomy" id="2283246"/>
    <lineage>
        <taxon>Viruses</taxon>
        <taxon>Duplodnaviria</taxon>
        <taxon>Heunggongvirae</taxon>
        <taxon>Uroviricota</taxon>
        <taxon>Caudoviricetes</taxon>
        <taxon>Zierdtviridae</taxon>
        <taxon>Emilbogenvirinae</taxon>
        <taxon>Pleakleyvirus</taxon>
        <taxon>Pleakleyvirus pleakley</taxon>
    </lineage>
</organism>
<name>A0A345M6J4_9CAUD</name>
<proteinExistence type="predicted"/>
<accession>A0A345M6J4</accession>
<protein>
    <submittedName>
        <fullName evidence="1">Uncharacterized protein</fullName>
    </submittedName>
</protein>
<dbReference type="EMBL" id="MH576960">
    <property type="protein sequence ID" value="AXH66115.1"/>
    <property type="molecule type" value="Genomic_DNA"/>
</dbReference>
<dbReference type="RefSeq" id="YP_010097470.1">
    <property type="nucleotide sequence ID" value="NC_055758.1"/>
</dbReference>
<dbReference type="Proteomes" id="UP000260273">
    <property type="component" value="Segment"/>
</dbReference>
<dbReference type="KEGG" id="vg:65115134"/>
<keyword evidence="2" id="KW-1185">Reference proteome</keyword>
<evidence type="ECO:0000313" key="1">
    <source>
        <dbReference type="EMBL" id="AXH66115.1"/>
    </source>
</evidence>
<reference evidence="2" key="1">
    <citation type="submission" date="2018-07" db="EMBL/GenBank/DDBJ databases">
        <authorList>
            <person name="Quirk P.G."/>
            <person name="Krulwich T.A."/>
        </authorList>
    </citation>
    <scope>NUCLEOTIDE SEQUENCE [LARGE SCALE GENOMIC DNA]</scope>
</reference>
<sequence length="120" mass="13780">MTEPNYPSPGWSDMFVPKSGPPLWPTIEFFYLDEKHPRTPSHVWWISRAFAVDPVVFHRSPTTTLSPEDFVHFDMGSLELIDNLPEELATNLSALRLRSAKIQIGEAFADFRSKFEEGQK</sequence>